<feature type="compositionally biased region" description="Polar residues" evidence="1">
    <location>
        <begin position="96"/>
        <end position="105"/>
    </location>
</feature>
<gene>
    <name evidence="2" type="ORF">SEVIR_7G263700v2</name>
</gene>
<protein>
    <submittedName>
        <fullName evidence="2">Uncharacterized protein</fullName>
    </submittedName>
</protein>
<name>A0A4U6TVF2_SETVI</name>
<evidence type="ECO:0000313" key="3">
    <source>
        <dbReference type="Proteomes" id="UP000298652"/>
    </source>
</evidence>
<sequence length="111" mass="12042">MVALPLLRTTRLPEFRSWASTGDVLVELDDHAICLEPSSRRRLPVSLTTNAPALSLTGRSRLATQTTASVDTENQIPRYLLVEAPGEKNPIMNVPSDETSVSPSVISVPDC</sequence>
<organism evidence="2 3">
    <name type="scientific">Setaria viridis</name>
    <name type="common">Green bristlegrass</name>
    <name type="synonym">Setaria italica subsp. viridis</name>
    <dbReference type="NCBI Taxonomy" id="4556"/>
    <lineage>
        <taxon>Eukaryota</taxon>
        <taxon>Viridiplantae</taxon>
        <taxon>Streptophyta</taxon>
        <taxon>Embryophyta</taxon>
        <taxon>Tracheophyta</taxon>
        <taxon>Spermatophyta</taxon>
        <taxon>Magnoliopsida</taxon>
        <taxon>Liliopsida</taxon>
        <taxon>Poales</taxon>
        <taxon>Poaceae</taxon>
        <taxon>PACMAD clade</taxon>
        <taxon>Panicoideae</taxon>
        <taxon>Panicodae</taxon>
        <taxon>Paniceae</taxon>
        <taxon>Cenchrinae</taxon>
        <taxon>Setaria</taxon>
    </lineage>
</organism>
<feature type="region of interest" description="Disordered" evidence="1">
    <location>
        <begin position="88"/>
        <end position="111"/>
    </location>
</feature>
<accession>A0A4U6TVF2</accession>
<dbReference type="Proteomes" id="UP000298652">
    <property type="component" value="Chromosome 7"/>
</dbReference>
<dbReference type="EMBL" id="CM016558">
    <property type="protein sequence ID" value="TKW06791.1"/>
    <property type="molecule type" value="Genomic_DNA"/>
</dbReference>
<evidence type="ECO:0000313" key="2">
    <source>
        <dbReference type="EMBL" id="TKW06791.1"/>
    </source>
</evidence>
<dbReference type="Gramene" id="TKW06791">
    <property type="protein sequence ID" value="TKW06791"/>
    <property type="gene ID" value="SEVIR_7G263700v2"/>
</dbReference>
<keyword evidence="3" id="KW-1185">Reference proteome</keyword>
<proteinExistence type="predicted"/>
<dbReference type="AlphaFoldDB" id="A0A4U6TVF2"/>
<evidence type="ECO:0000256" key="1">
    <source>
        <dbReference type="SAM" id="MobiDB-lite"/>
    </source>
</evidence>
<reference evidence="2" key="1">
    <citation type="submission" date="2019-03" db="EMBL/GenBank/DDBJ databases">
        <title>WGS assembly of Setaria viridis.</title>
        <authorList>
            <person name="Huang P."/>
            <person name="Jenkins J."/>
            <person name="Grimwood J."/>
            <person name="Barry K."/>
            <person name="Healey A."/>
            <person name="Mamidi S."/>
            <person name="Sreedasyam A."/>
            <person name="Shu S."/>
            <person name="Feldman M."/>
            <person name="Wu J."/>
            <person name="Yu Y."/>
            <person name="Chen C."/>
            <person name="Johnson J."/>
            <person name="Rokhsar D."/>
            <person name="Baxter I."/>
            <person name="Schmutz J."/>
            <person name="Brutnell T."/>
            <person name="Kellogg E."/>
        </authorList>
    </citation>
    <scope>NUCLEOTIDE SEQUENCE [LARGE SCALE GENOMIC DNA]</scope>
</reference>